<proteinExistence type="inferred from homology"/>
<dbReference type="GO" id="GO:0005737">
    <property type="term" value="C:cytoplasm"/>
    <property type="evidence" value="ECO:0007669"/>
    <property type="project" value="TreeGrafter"/>
</dbReference>
<dbReference type="Proteomes" id="UP000694392">
    <property type="component" value="Unplaced"/>
</dbReference>
<accession>A0A8D0H2G0</accession>
<protein>
    <submittedName>
        <fullName evidence="4">Docking protein 2</fullName>
    </submittedName>
</protein>
<dbReference type="SMART" id="SM00310">
    <property type="entry name" value="PTBI"/>
    <property type="match status" value="1"/>
</dbReference>
<gene>
    <name evidence="4" type="primary">DOK2</name>
</gene>
<name>A0A8D0H2G0_SPHPU</name>
<keyword evidence="2" id="KW-0597">Phosphoprotein</keyword>
<dbReference type="Ensembl" id="ENSSPUT00000016108.1">
    <property type="protein sequence ID" value="ENSSPUP00000015103.1"/>
    <property type="gene ID" value="ENSSPUG00000011603.1"/>
</dbReference>
<sequence>MSFVAAPPNKTQRPSAGLNQAALFIQQIQRRWKWRRFWGILYRESTCATTRLELFEGSGPPPAEKSKKAENTKRLIKLSDCVHVAEANGDASNPKETSPFFLETMDKCYLLAAESAEAADWILKLCELAFPRPRRERTQPPGQSSPCSVVARKEFDVTVRATHASERCRLWGRFILRAEEDTLELQDLQTGEVLYSWPYRFLRRFGRDKVTFSFEAGRRCASGEGSFEFETNQGNEIFQVIELAISAQRGSGVEELCCGGPSEGIFRDPYPSRPHDVLLRPDAQGGAKTLEWSGKANTVPDSDYAVPFDAIAKSLMASFLNSFEEPPEPYPLYDSINEAAVRKQSKVPAHSNPEHIYDEPEGLASHIVYDEPLQVKGEAWKLQATAEDPLPGQGKNWLKETEYDNVALRFLKKKDVQ</sequence>
<dbReference type="InterPro" id="IPR050996">
    <property type="entry name" value="Docking_Protein_DOK"/>
</dbReference>
<dbReference type="PROSITE" id="PS51064">
    <property type="entry name" value="IRS_PTB"/>
    <property type="match status" value="1"/>
</dbReference>
<feature type="domain" description="IRS-type PTB" evidence="3">
    <location>
        <begin position="151"/>
        <end position="255"/>
    </location>
</feature>
<dbReference type="SMART" id="SM01244">
    <property type="entry name" value="IRS"/>
    <property type="match status" value="1"/>
</dbReference>
<evidence type="ECO:0000256" key="2">
    <source>
        <dbReference type="ARBA" id="ARBA00022553"/>
    </source>
</evidence>
<dbReference type="CDD" id="cd01203">
    <property type="entry name" value="PTB_DOK1_DOK2_DOK3"/>
    <property type="match status" value="1"/>
</dbReference>
<dbReference type="SMART" id="SM00233">
    <property type="entry name" value="PH"/>
    <property type="match status" value="1"/>
</dbReference>
<keyword evidence="5" id="KW-1185">Reference proteome</keyword>
<evidence type="ECO:0000313" key="5">
    <source>
        <dbReference type="Proteomes" id="UP000694392"/>
    </source>
</evidence>
<reference evidence="4" key="1">
    <citation type="submission" date="2025-08" db="UniProtKB">
        <authorList>
            <consortium name="Ensembl"/>
        </authorList>
    </citation>
    <scope>IDENTIFICATION</scope>
</reference>
<dbReference type="Pfam" id="PF02174">
    <property type="entry name" value="IRS"/>
    <property type="match status" value="1"/>
</dbReference>
<dbReference type="InterPro" id="IPR002404">
    <property type="entry name" value="IRS_PTB"/>
</dbReference>
<dbReference type="PANTHER" id="PTHR21258">
    <property type="entry name" value="DOCKING PROTEIN RELATED"/>
    <property type="match status" value="1"/>
</dbReference>
<dbReference type="InterPro" id="IPR001849">
    <property type="entry name" value="PH_domain"/>
</dbReference>
<evidence type="ECO:0000256" key="1">
    <source>
        <dbReference type="ARBA" id="ARBA00010955"/>
    </source>
</evidence>
<dbReference type="InterPro" id="IPR037751">
    <property type="entry name" value="Dok1/2/3_PTB"/>
</dbReference>
<dbReference type="AlphaFoldDB" id="A0A8D0H2G0"/>
<dbReference type="GO" id="GO:0007265">
    <property type="term" value="P:Ras protein signal transduction"/>
    <property type="evidence" value="ECO:0007669"/>
    <property type="project" value="TreeGrafter"/>
</dbReference>
<evidence type="ECO:0000259" key="3">
    <source>
        <dbReference type="PROSITE" id="PS51064"/>
    </source>
</evidence>
<reference evidence="4" key="2">
    <citation type="submission" date="2025-09" db="UniProtKB">
        <authorList>
            <consortium name="Ensembl"/>
        </authorList>
    </citation>
    <scope>IDENTIFICATION</scope>
</reference>
<dbReference type="GO" id="GO:0007169">
    <property type="term" value="P:cell surface receptor protein tyrosine kinase signaling pathway"/>
    <property type="evidence" value="ECO:0007669"/>
    <property type="project" value="TreeGrafter"/>
</dbReference>
<evidence type="ECO:0000313" key="4">
    <source>
        <dbReference type="Ensembl" id="ENSSPUP00000015103.1"/>
    </source>
</evidence>
<dbReference type="PANTHER" id="PTHR21258:SF14">
    <property type="entry name" value="DOCKING PROTEIN 2"/>
    <property type="match status" value="1"/>
</dbReference>
<organism evidence="4 5">
    <name type="scientific">Sphenodon punctatus</name>
    <name type="common">Tuatara</name>
    <name type="synonym">Hatteria punctata</name>
    <dbReference type="NCBI Taxonomy" id="8508"/>
    <lineage>
        <taxon>Eukaryota</taxon>
        <taxon>Metazoa</taxon>
        <taxon>Chordata</taxon>
        <taxon>Craniata</taxon>
        <taxon>Vertebrata</taxon>
        <taxon>Euteleostomi</taxon>
        <taxon>Lepidosauria</taxon>
        <taxon>Sphenodontia</taxon>
        <taxon>Sphenodontidae</taxon>
        <taxon>Sphenodon</taxon>
    </lineage>
</organism>
<dbReference type="GO" id="GO:0043410">
    <property type="term" value="P:positive regulation of MAPK cascade"/>
    <property type="evidence" value="ECO:0007669"/>
    <property type="project" value="TreeGrafter"/>
</dbReference>
<dbReference type="GeneTree" id="ENSGT00940000159868"/>
<dbReference type="Gene3D" id="2.30.29.30">
    <property type="entry name" value="Pleckstrin-homology domain (PH domain)/Phosphotyrosine-binding domain (PTB)"/>
    <property type="match status" value="2"/>
</dbReference>
<comment type="similarity">
    <text evidence="1">Belongs to the DOK family. Type A subfamily.</text>
</comment>
<dbReference type="InterPro" id="IPR011993">
    <property type="entry name" value="PH-like_dom_sf"/>
</dbReference>
<dbReference type="SUPFAM" id="SSF50729">
    <property type="entry name" value="PH domain-like"/>
    <property type="match status" value="2"/>
</dbReference>